<dbReference type="EMBL" id="CP012673">
    <property type="protein sequence ID" value="AUX44242.1"/>
    <property type="molecule type" value="Genomic_DNA"/>
</dbReference>
<accession>A0A2L0EY69</accession>
<organism evidence="2 3">
    <name type="scientific">Sorangium cellulosum</name>
    <name type="common">Polyangium cellulosum</name>
    <dbReference type="NCBI Taxonomy" id="56"/>
    <lineage>
        <taxon>Bacteria</taxon>
        <taxon>Pseudomonadati</taxon>
        <taxon>Myxococcota</taxon>
        <taxon>Polyangia</taxon>
        <taxon>Polyangiales</taxon>
        <taxon>Polyangiaceae</taxon>
        <taxon>Sorangium</taxon>
    </lineage>
</organism>
<proteinExistence type="predicted"/>
<feature type="region of interest" description="Disordered" evidence="1">
    <location>
        <begin position="279"/>
        <end position="306"/>
    </location>
</feature>
<protein>
    <submittedName>
        <fullName evidence="2">Uncharacterized protein</fullName>
    </submittedName>
</protein>
<dbReference type="Proteomes" id="UP000238348">
    <property type="component" value="Chromosome"/>
</dbReference>
<evidence type="ECO:0000313" key="3">
    <source>
        <dbReference type="Proteomes" id="UP000238348"/>
    </source>
</evidence>
<feature type="compositionally biased region" description="Acidic residues" evidence="1">
    <location>
        <begin position="280"/>
        <end position="297"/>
    </location>
</feature>
<dbReference type="AlphaFoldDB" id="A0A2L0EY69"/>
<name>A0A2L0EY69_SORCE</name>
<gene>
    <name evidence="2" type="ORF">SOCE26_057060</name>
</gene>
<reference evidence="2 3" key="1">
    <citation type="submission" date="2015-09" db="EMBL/GenBank/DDBJ databases">
        <title>Sorangium comparison.</title>
        <authorList>
            <person name="Zaburannyi N."/>
            <person name="Bunk B."/>
            <person name="Overmann J."/>
            <person name="Mueller R."/>
        </authorList>
    </citation>
    <scope>NUCLEOTIDE SEQUENCE [LARGE SCALE GENOMIC DNA]</scope>
    <source>
        <strain evidence="2 3">So ce26</strain>
    </source>
</reference>
<evidence type="ECO:0000313" key="2">
    <source>
        <dbReference type="EMBL" id="AUX44242.1"/>
    </source>
</evidence>
<sequence length="306" mass="33995">MPRFTAALACRYISRMAKAKTRKEDGGKAPVSPPTAKHSYRACYKRFTPEALAIPDREVELCRADVRIAFANVKQGVEAVCADPERVRRALPELPLDDVLALPDLGRALVFASTRITARPASSRDIEAKLKVVAELREPMLSLAETLARRGLLPKDVVAEIRAGSGKYDMASDGMALAHLYEEHADVLRGKHPFTQEEFAELQAASEWLLDNLTPEGARRPAARQRGEAEKMRDRLWTLMVRRHADLRKIGYYFHGDAFEDVTPKLQSRIASSAAQAVVEEIEEEDGEVEENVDAEVEQLAPAPTP</sequence>
<evidence type="ECO:0000256" key="1">
    <source>
        <dbReference type="SAM" id="MobiDB-lite"/>
    </source>
</evidence>